<reference evidence="1" key="1">
    <citation type="submission" date="2022-07" db="EMBL/GenBank/DDBJ databases">
        <title>Phylogenomic reconstructions and comparative analyses of Kickxellomycotina fungi.</title>
        <authorList>
            <person name="Reynolds N.K."/>
            <person name="Stajich J.E."/>
            <person name="Barry K."/>
            <person name="Grigoriev I.V."/>
            <person name="Crous P."/>
            <person name="Smith M.E."/>
        </authorList>
    </citation>
    <scope>NUCLEOTIDE SEQUENCE</scope>
    <source>
        <strain evidence="1">CBS 190363</strain>
    </source>
</reference>
<name>A0ACC1LWH4_9FUNG</name>
<comment type="caution">
    <text evidence="1">The sequence shown here is derived from an EMBL/GenBank/DDBJ whole genome shotgun (WGS) entry which is preliminary data.</text>
</comment>
<accession>A0ACC1LWH4</accession>
<proteinExistence type="predicted"/>
<dbReference type="EMBL" id="JANBVB010002256">
    <property type="protein sequence ID" value="KAJ2887339.1"/>
    <property type="molecule type" value="Genomic_DNA"/>
</dbReference>
<protein>
    <submittedName>
        <fullName evidence="1">Uncharacterized protein</fullName>
    </submittedName>
</protein>
<dbReference type="Proteomes" id="UP001139981">
    <property type="component" value="Unassembled WGS sequence"/>
</dbReference>
<gene>
    <name evidence="1" type="ORF">IWW38_005163</name>
</gene>
<feature type="non-terminal residue" evidence="1">
    <location>
        <position position="1"/>
    </location>
</feature>
<sequence length="503" mass="56515">DPARMLLWKLAIVVFAVLISKDNCWAKASTRAALDAGRNTALLLVLLLFLRSHHSHRPFFDPTANMSALVMRGALLVATVVAFPLFLLSDPLGSANMGLCVALALFNGGVVAVLLWLASSAVPGVRVAVRGSAAPLVLSPGILVATNPYDARLRRLLIERVWQDTWSAILLASRDFRLLPNHRIAFCRTRAHPPYMVNYIGFAAERHLENLHLYDAIGRRAYCHAVHLERHNDQRTALMDEITRLYTGPDMYFSPNGGQGGAQGMRSWFGKVYILHFPFMVCMIYDAQPGVIVPIAEEADLRLYLMQNKEPGVVERRDVRRKLRALDGQYVTLTYVEHAGPHGSHHRYCLPHYAEENEQYLAQFSGRRRVLYRGIVSIRQHAEHTVGPCNVTPGFECSLALVDEICVDDENLVNNLDRLSNPFRLAFLRTGRAGGVVRTDVTQRSRDALRVNEHNRHLLGVLPSFEMTSEVRALFEENMDIIDCRLQPIVDALAQYQRECHAG</sequence>
<evidence type="ECO:0000313" key="1">
    <source>
        <dbReference type="EMBL" id="KAJ2887339.1"/>
    </source>
</evidence>
<feature type="non-terminal residue" evidence="1">
    <location>
        <position position="503"/>
    </location>
</feature>
<keyword evidence="2" id="KW-1185">Reference proteome</keyword>
<evidence type="ECO:0000313" key="2">
    <source>
        <dbReference type="Proteomes" id="UP001139981"/>
    </source>
</evidence>
<organism evidence="1 2">
    <name type="scientific">Coemansia aciculifera</name>
    <dbReference type="NCBI Taxonomy" id="417176"/>
    <lineage>
        <taxon>Eukaryota</taxon>
        <taxon>Fungi</taxon>
        <taxon>Fungi incertae sedis</taxon>
        <taxon>Zoopagomycota</taxon>
        <taxon>Kickxellomycotina</taxon>
        <taxon>Kickxellomycetes</taxon>
        <taxon>Kickxellales</taxon>
        <taxon>Kickxellaceae</taxon>
        <taxon>Coemansia</taxon>
    </lineage>
</organism>